<feature type="transmembrane region" description="Helical" evidence="10">
    <location>
        <begin position="61"/>
        <end position="81"/>
    </location>
</feature>
<keyword evidence="6 10" id="KW-0407">Ion channel</keyword>
<accession>A0A921LD61</accession>
<keyword evidence="10" id="KW-0915">Sodium</keyword>
<dbReference type="AlphaFoldDB" id="A0A921LD61"/>
<keyword evidence="4 10" id="KW-1133">Transmembrane helix</keyword>
<evidence type="ECO:0000256" key="3">
    <source>
        <dbReference type="ARBA" id="ARBA00022692"/>
    </source>
</evidence>
<name>A0A921LD61_9FIRM</name>
<dbReference type="Proteomes" id="UP000769156">
    <property type="component" value="Unassembled WGS sequence"/>
</dbReference>
<proteinExistence type="inferred from homology"/>
<evidence type="ECO:0000256" key="1">
    <source>
        <dbReference type="ARBA" id="ARBA00004651"/>
    </source>
</evidence>
<evidence type="ECO:0000256" key="2">
    <source>
        <dbReference type="ARBA" id="ARBA00022475"/>
    </source>
</evidence>
<evidence type="ECO:0000256" key="10">
    <source>
        <dbReference type="HAMAP-Rule" id="MF_00454"/>
    </source>
</evidence>
<comment type="function">
    <text evidence="9 10">Fluoride-specific ion channel. Important for reducing fluoride concentration in the cell, thus reducing its toxicity.</text>
</comment>
<dbReference type="EMBL" id="DYVY01000038">
    <property type="protein sequence ID" value="HJF93565.1"/>
    <property type="molecule type" value="Genomic_DNA"/>
</dbReference>
<comment type="subcellular location">
    <subcellularLocation>
        <location evidence="1 10">Cell membrane</location>
        <topology evidence="1 10">Multi-pass membrane protein</topology>
    </subcellularLocation>
</comment>
<evidence type="ECO:0000256" key="6">
    <source>
        <dbReference type="ARBA" id="ARBA00023303"/>
    </source>
</evidence>
<feature type="binding site" evidence="10">
    <location>
        <position position="71"/>
    </location>
    <ligand>
        <name>Na(+)</name>
        <dbReference type="ChEBI" id="CHEBI:29101"/>
        <note>structural</note>
    </ligand>
</feature>
<dbReference type="PANTHER" id="PTHR28259:SF1">
    <property type="entry name" value="FLUORIDE EXPORT PROTEIN 1-RELATED"/>
    <property type="match status" value="1"/>
</dbReference>
<dbReference type="InterPro" id="IPR003691">
    <property type="entry name" value="FluC"/>
</dbReference>
<gene>
    <name evidence="10 11" type="primary">crcB</name>
    <name evidence="10" type="synonym">fluC</name>
    <name evidence="11" type="ORF">K8V82_02095</name>
</gene>
<comment type="activity regulation">
    <text evidence="10">Na(+) is not transported, but it plays an essential structural role and its presence is essential for fluoride channel function.</text>
</comment>
<keyword evidence="2 10" id="KW-1003">Cell membrane</keyword>
<evidence type="ECO:0000256" key="7">
    <source>
        <dbReference type="ARBA" id="ARBA00035120"/>
    </source>
</evidence>
<comment type="caution">
    <text evidence="11">The sequence shown here is derived from an EMBL/GenBank/DDBJ whole genome shotgun (WGS) entry which is preliminary data.</text>
</comment>
<dbReference type="GO" id="GO:0062054">
    <property type="term" value="F:fluoride channel activity"/>
    <property type="evidence" value="ECO:0007669"/>
    <property type="project" value="UniProtKB-UniRule"/>
</dbReference>
<reference evidence="11" key="1">
    <citation type="journal article" date="2021" name="PeerJ">
        <title>Extensive microbial diversity within the chicken gut microbiome revealed by metagenomics and culture.</title>
        <authorList>
            <person name="Gilroy R."/>
            <person name="Ravi A."/>
            <person name="Getino M."/>
            <person name="Pursley I."/>
            <person name="Horton D.L."/>
            <person name="Alikhan N.F."/>
            <person name="Baker D."/>
            <person name="Gharbi K."/>
            <person name="Hall N."/>
            <person name="Watson M."/>
            <person name="Adriaenssens E.M."/>
            <person name="Foster-Nyarko E."/>
            <person name="Jarju S."/>
            <person name="Secka A."/>
            <person name="Antonio M."/>
            <person name="Oren A."/>
            <person name="Chaudhuri R.R."/>
            <person name="La Ragione R."/>
            <person name="Hildebrand F."/>
            <person name="Pallen M.J."/>
        </authorList>
    </citation>
    <scope>NUCLEOTIDE SEQUENCE</scope>
    <source>
        <strain evidence="11">ChiSjej5B23-16112</strain>
    </source>
</reference>
<evidence type="ECO:0000256" key="8">
    <source>
        <dbReference type="ARBA" id="ARBA00035585"/>
    </source>
</evidence>
<sequence length="120" mass="12578">MTGFVFVGLGGAVGAMLRYAVSLLPYRGTFPVLTLVTNILGALAIGLIAGAAARRQAPEGLILFLKTGVCGGFTTFSTFSLEAWQLLEKGETVLFALYVLLSVVFCLAGVAAGMWAASRW</sequence>
<dbReference type="Pfam" id="PF02537">
    <property type="entry name" value="CRCB"/>
    <property type="match status" value="1"/>
</dbReference>
<organism evidence="11 12">
    <name type="scientific">Lachnoclostridium phocaeense</name>
    <dbReference type="NCBI Taxonomy" id="1871021"/>
    <lineage>
        <taxon>Bacteria</taxon>
        <taxon>Bacillati</taxon>
        <taxon>Bacillota</taxon>
        <taxon>Clostridia</taxon>
        <taxon>Lachnospirales</taxon>
        <taxon>Lachnospiraceae</taxon>
    </lineage>
</organism>
<protein>
    <recommendedName>
        <fullName evidence="10">Fluoride-specific ion channel FluC</fullName>
    </recommendedName>
</protein>
<dbReference type="HAMAP" id="MF_00454">
    <property type="entry name" value="FluC"/>
    <property type="match status" value="1"/>
</dbReference>
<dbReference type="NCBIfam" id="TIGR00494">
    <property type="entry name" value="crcB"/>
    <property type="match status" value="1"/>
</dbReference>
<keyword evidence="5 10" id="KW-0472">Membrane</keyword>
<keyword evidence="10" id="KW-0813">Transport</keyword>
<dbReference type="GO" id="GO:0140114">
    <property type="term" value="P:cellular detoxification of fluoride"/>
    <property type="evidence" value="ECO:0007669"/>
    <property type="project" value="UniProtKB-UniRule"/>
</dbReference>
<keyword evidence="3 10" id="KW-0812">Transmembrane</keyword>
<evidence type="ECO:0000313" key="11">
    <source>
        <dbReference type="EMBL" id="HJF93565.1"/>
    </source>
</evidence>
<feature type="transmembrane region" description="Helical" evidence="10">
    <location>
        <begin position="30"/>
        <end position="49"/>
    </location>
</feature>
<dbReference type="PANTHER" id="PTHR28259">
    <property type="entry name" value="FLUORIDE EXPORT PROTEIN 1-RELATED"/>
    <property type="match status" value="1"/>
</dbReference>
<dbReference type="GO" id="GO:0046872">
    <property type="term" value="F:metal ion binding"/>
    <property type="evidence" value="ECO:0007669"/>
    <property type="project" value="UniProtKB-KW"/>
</dbReference>
<evidence type="ECO:0000256" key="9">
    <source>
        <dbReference type="ARBA" id="ARBA00049940"/>
    </source>
</evidence>
<keyword evidence="10" id="KW-0479">Metal-binding</keyword>
<evidence type="ECO:0000313" key="12">
    <source>
        <dbReference type="Proteomes" id="UP000769156"/>
    </source>
</evidence>
<reference evidence="11" key="2">
    <citation type="submission" date="2021-09" db="EMBL/GenBank/DDBJ databases">
        <authorList>
            <person name="Gilroy R."/>
        </authorList>
    </citation>
    <scope>NUCLEOTIDE SEQUENCE</scope>
    <source>
        <strain evidence="11">ChiSjej5B23-16112</strain>
    </source>
</reference>
<keyword evidence="10" id="KW-0406">Ion transport</keyword>
<feature type="transmembrane region" description="Helical" evidence="10">
    <location>
        <begin position="93"/>
        <end position="117"/>
    </location>
</feature>
<feature type="binding site" evidence="10">
    <location>
        <position position="74"/>
    </location>
    <ligand>
        <name>Na(+)</name>
        <dbReference type="ChEBI" id="CHEBI:29101"/>
        <note>structural</note>
    </ligand>
</feature>
<comment type="catalytic activity">
    <reaction evidence="8">
        <text>fluoride(in) = fluoride(out)</text>
        <dbReference type="Rhea" id="RHEA:76159"/>
        <dbReference type="ChEBI" id="CHEBI:17051"/>
    </reaction>
    <physiologicalReaction direction="left-to-right" evidence="8">
        <dbReference type="Rhea" id="RHEA:76160"/>
    </physiologicalReaction>
</comment>
<evidence type="ECO:0000256" key="5">
    <source>
        <dbReference type="ARBA" id="ARBA00023136"/>
    </source>
</evidence>
<evidence type="ECO:0000256" key="4">
    <source>
        <dbReference type="ARBA" id="ARBA00022989"/>
    </source>
</evidence>
<dbReference type="GO" id="GO:0005886">
    <property type="term" value="C:plasma membrane"/>
    <property type="evidence" value="ECO:0007669"/>
    <property type="project" value="UniProtKB-SubCell"/>
</dbReference>
<comment type="similarity">
    <text evidence="7 10">Belongs to the fluoride channel Fluc/FEX (TC 1.A.43) family.</text>
</comment>